<evidence type="ECO:0000256" key="1">
    <source>
        <dbReference type="SAM" id="MobiDB-lite"/>
    </source>
</evidence>
<dbReference type="Proteomes" id="UP000198956">
    <property type="component" value="Unassembled WGS sequence"/>
</dbReference>
<dbReference type="GeneID" id="97141444"/>
<gene>
    <name evidence="2" type="ORF">K3F53_08680</name>
    <name evidence="3" type="ORF">SAMN04489735_100314</name>
</gene>
<keyword evidence="5" id="KW-1185">Reference proteome</keyword>
<evidence type="ECO:0000313" key="5">
    <source>
        <dbReference type="Proteomes" id="UP000826616"/>
    </source>
</evidence>
<sequence>MQFAENIKKLLNGEKKVEEIQVKFKNGKEKKYDLEESSEDTIKSMFAEVDWTEVAEVDVEFEDGDKVELELEESEDEADEEEEEDK</sequence>
<accession>A0A1G7X5N6</accession>
<dbReference type="EMBL" id="CP080764">
    <property type="protein sequence ID" value="QYY44233.1"/>
    <property type="molecule type" value="Genomic_DNA"/>
</dbReference>
<name>A0A1G7X5N6_ANETH</name>
<evidence type="ECO:0000313" key="3">
    <source>
        <dbReference type="EMBL" id="SDG79476.1"/>
    </source>
</evidence>
<reference evidence="2 5" key="2">
    <citation type="submission" date="2021-08" db="EMBL/GenBank/DDBJ databases">
        <title>Complete genome sequence of the strain Aneurinibacillus thermoaerophilus CCM 8960.</title>
        <authorList>
            <person name="Musilova J."/>
            <person name="Kourilova X."/>
            <person name="Pernicova I."/>
            <person name="Bezdicek M."/>
            <person name="Lengerova M."/>
            <person name="Obruca S."/>
            <person name="Sedlar K."/>
        </authorList>
    </citation>
    <scope>NUCLEOTIDE SEQUENCE [LARGE SCALE GENOMIC DNA]</scope>
    <source>
        <strain evidence="2 5">CCM 8960</strain>
    </source>
</reference>
<reference evidence="3 4" key="1">
    <citation type="submission" date="2016-10" db="EMBL/GenBank/DDBJ databases">
        <authorList>
            <person name="de Groot N.N."/>
        </authorList>
    </citation>
    <scope>NUCLEOTIDE SEQUENCE [LARGE SCALE GENOMIC DNA]</scope>
    <source>
        <strain evidence="3 4">L 420-91</strain>
    </source>
</reference>
<dbReference type="Proteomes" id="UP000826616">
    <property type="component" value="Chromosome"/>
</dbReference>
<evidence type="ECO:0000313" key="4">
    <source>
        <dbReference type="Proteomes" id="UP000198956"/>
    </source>
</evidence>
<organism evidence="3 4">
    <name type="scientific">Aneurinibacillus thermoaerophilus</name>
    <dbReference type="NCBI Taxonomy" id="143495"/>
    <lineage>
        <taxon>Bacteria</taxon>
        <taxon>Bacillati</taxon>
        <taxon>Bacillota</taxon>
        <taxon>Bacilli</taxon>
        <taxon>Bacillales</taxon>
        <taxon>Paenibacillaceae</taxon>
        <taxon>Aneurinibacillus group</taxon>
        <taxon>Aneurinibacillus</taxon>
    </lineage>
</organism>
<feature type="region of interest" description="Disordered" evidence="1">
    <location>
        <begin position="63"/>
        <end position="86"/>
    </location>
</feature>
<dbReference type="RefSeq" id="WP_091259863.1">
    <property type="nucleotide sequence ID" value="NZ_CP080764.1"/>
</dbReference>
<dbReference type="AlphaFoldDB" id="A0A1G7X5N6"/>
<protein>
    <submittedName>
        <fullName evidence="3">Uncharacterized protein</fullName>
    </submittedName>
</protein>
<feature type="compositionally biased region" description="Acidic residues" evidence="1">
    <location>
        <begin position="70"/>
        <end position="86"/>
    </location>
</feature>
<evidence type="ECO:0000313" key="2">
    <source>
        <dbReference type="EMBL" id="QYY44233.1"/>
    </source>
</evidence>
<dbReference type="EMBL" id="FNDE01000003">
    <property type="protein sequence ID" value="SDG79476.1"/>
    <property type="molecule type" value="Genomic_DNA"/>
</dbReference>
<proteinExistence type="predicted"/>